<dbReference type="VEuPathDB" id="FungiDB:PC110_g23106"/>
<dbReference type="PANTHER" id="PTHR11439">
    <property type="entry name" value="GAG-POL-RELATED RETROTRANSPOSON"/>
    <property type="match status" value="1"/>
</dbReference>
<dbReference type="PANTHER" id="PTHR11439:SF463">
    <property type="entry name" value="REVERSE TRANSCRIPTASE TY1_COPIA-TYPE DOMAIN-CONTAINING PROTEIN"/>
    <property type="match status" value="1"/>
</dbReference>
<sequence length="308" mass="35380">MLHHAKLDKCVWAETALTAIYMKNRLPSPKIEHKTPFEIVYKSKPSVKHMRVFGCRTYILTPKEKQLKWDPKSRAGIFLGYEEVYKAYRLYGIEAGQVVISRDVNFDESTFGLSPPIPMKMSTTWTSTRLTSTMMVRARRSTSRQGSARVVRVTKMKLPEDRERCVSDLDWKKQVRRTTPLCTEQTQTKKNVSPVGMSTRLSPSDTAIKVNAPFREAVGALMYLMTATRPDIAYAVGNGSRFMENPQEEHWVAVKRIFRYLQGTKTHGICFEPGDNIDFRRYSDADWAGHLADRKSTSGYTFMLMVRQ</sequence>
<evidence type="ECO:0000313" key="2">
    <source>
        <dbReference type="EMBL" id="KAG2881239.1"/>
    </source>
</evidence>
<dbReference type="AlphaFoldDB" id="A0A8T1AKE3"/>
<feature type="domain" description="Retroviral polymerase SH3-like" evidence="1">
    <location>
        <begin position="55"/>
        <end position="113"/>
    </location>
</feature>
<evidence type="ECO:0000313" key="3">
    <source>
        <dbReference type="Proteomes" id="UP000774804"/>
    </source>
</evidence>
<protein>
    <recommendedName>
        <fullName evidence="1">Retroviral polymerase SH3-like domain-containing protein</fullName>
    </recommendedName>
</protein>
<proteinExistence type="predicted"/>
<dbReference type="EMBL" id="RCMI01001785">
    <property type="protein sequence ID" value="KAG2881239.1"/>
    <property type="molecule type" value="Genomic_DNA"/>
</dbReference>
<reference evidence="2" key="1">
    <citation type="submission" date="2018-10" db="EMBL/GenBank/DDBJ databases">
        <title>Effector identification in a new, highly contiguous assembly of the strawberry crown rot pathogen Phytophthora cactorum.</title>
        <authorList>
            <person name="Armitage A.D."/>
            <person name="Nellist C.F."/>
            <person name="Bates H."/>
            <person name="Vickerstaff R.J."/>
            <person name="Harrison R.J."/>
        </authorList>
    </citation>
    <scope>NUCLEOTIDE SEQUENCE</scope>
    <source>
        <strain evidence="2">4032</strain>
    </source>
</reference>
<dbReference type="InterPro" id="IPR057670">
    <property type="entry name" value="SH3_retrovirus"/>
</dbReference>
<dbReference type="Proteomes" id="UP000774804">
    <property type="component" value="Unassembled WGS sequence"/>
</dbReference>
<gene>
    <name evidence="2" type="ORF">PC115_g22286</name>
</gene>
<evidence type="ECO:0000259" key="1">
    <source>
        <dbReference type="Pfam" id="PF25597"/>
    </source>
</evidence>
<name>A0A8T1AKE3_9STRA</name>
<comment type="caution">
    <text evidence="2">The sequence shown here is derived from an EMBL/GenBank/DDBJ whole genome shotgun (WGS) entry which is preliminary data.</text>
</comment>
<accession>A0A8T1AKE3</accession>
<dbReference type="Pfam" id="PF25597">
    <property type="entry name" value="SH3_retrovirus"/>
    <property type="match status" value="1"/>
</dbReference>
<organism evidence="2 3">
    <name type="scientific">Phytophthora cactorum</name>
    <dbReference type="NCBI Taxonomy" id="29920"/>
    <lineage>
        <taxon>Eukaryota</taxon>
        <taxon>Sar</taxon>
        <taxon>Stramenopiles</taxon>
        <taxon>Oomycota</taxon>
        <taxon>Peronosporomycetes</taxon>
        <taxon>Peronosporales</taxon>
        <taxon>Peronosporaceae</taxon>
        <taxon>Phytophthora</taxon>
    </lineage>
</organism>